<dbReference type="EMBL" id="JACWZY010000031">
    <property type="protein sequence ID" value="MBD2704443.1"/>
    <property type="molecule type" value="Genomic_DNA"/>
</dbReference>
<reference evidence="1" key="1">
    <citation type="submission" date="2020-09" db="EMBL/GenBank/DDBJ databases">
        <authorList>
            <person name="Kim M.K."/>
        </authorList>
    </citation>
    <scope>NUCLEOTIDE SEQUENCE</scope>
    <source>
        <strain evidence="1">BT702</strain>
    </source>
</reference>
<evidence type="ECO:0000313" key="2">
    <source>
        <dbReference type="Proteomes" id="UP000598820"/>
    </source>
</evidence>
<dbReference type="Proteomes" id="UP000598820">
    <property type="component" value="Unassembled WGS sequence"/>
</dbReference>
<dbReference type="AlphaFoldDB" id="A0A927ASU9"/>
<sequence length="263" mass="30739">MSSFQKQHEVRMPNLDGLNAIAKDDILKASKRGIDLATLEILANRYRLTPELNSELADTFKVPMGKVPGDRLNWWREKSVVEATGLWPDDFSLSVEDFYQLQIPRTLSGDKRLSIQYVRQLRRCCLTWVLNFCDDVVTDTQSIPGHWTQRLDDVRQVFEFLDMLVVALIKGTDIHWFINSFFSNRYNSDNLMCMRDFLQHGFMLTIDRFPEEIDDNSPRKDYHSVKQHIWFYNGLYELLTAYYHGAQDKELDDLESTPENAAA</sequence>
<keyword evidence="2" id="KW-1185">Reference proteome</keyword>
<dbReference type="RefSeq" id="WP_190891017.1">
    <property type="nucleotide sequence ID" value="NZ_JACWZY010000031.1"/>
</dbReference>
<protein>
    <submittedName>
        <fullName evidence="1">Uncharacterized protein</fullName>
    </submittedName>
</protein>
<comment type="caution">
    <text evidence="1">The sequence shown here is derived from an EMBL/GenBank/DDBJ whole genome shotgun (WGS) entry which is preliminary data.</text>
</comment>
<name>A0A927ASU9_9BACT</name>
<accession>A0A927ASU9</accession>
<proteinExistence type="predicted"/>
<organism evidence="1 2">
    <name type="scientific">Spirosoma profusum</name>
    <dbReference type="NCBI Taxonomy" id="2771354"/>
    <lineage>
        <taxon>Bacteria</taxon>
        <taxon>Pseudomonadati</taxon>
        <taxon>Bacteroidota</taxon>
        <taxon>Cytophagia</taxon>
        <taxon>Cytophagales</taxon>
        <taxon>Cytophagaceae</taxon>
        <taxon>Spirosoma</taxon>
    </lineage>
</organism>
<gene>
    <name evidence="1" type="ORF">IC229_27630</name>
</gene>
<evidence type="ECO:0000313" key="1">
    <source>
        <dbReference type="EMBL" id="MBD2704443.1"/>
    </source>
</evidence>